<dbReference type="Pfam" id="PF00072">
    <property type="entry name" value="Response_reg"/>
    <property type="match status" value="1"/>
</dbReference>
<evidence type="ECO:0000313" key="7">
    <source>
        <dbReference type="Proteomes" id="UP000516093"/>
    </source>
</evidence>
<dbReference type="InterPro" id="IPR001789">
    <property type="entry name" value="Sig_transdc_resp-reg_receiver"/>
</dbReference>
<dbReference type="SUPFAM" id="SSF52172">
    <property type="entry name" value="CheY-like"/>
    <property type="match status" value="1"/>
</dbReference>
<sequence>MIRLFLVDDHSLVRDGMKALLTGVPGLLIVGDASNGQELLDRLPTTPADIVLMDLQMPVLDGFATLPLLREQFPEIRVLVLTMLAHERYVGQALDAGAAGYILKSADQAEIIAAIRAVSSGKRFLCSDIGLSLLQKVLHPEASAETKKVDGLSYRELEVLRLIAEGLTNNAIAEKLFVSRRTVETHRQNILEKTQVKNTAALIKYAVEHGLLD</sequence>
<dbReference type="InterPro" id="IPR058245">
    <property type="entry name" value="NreC/VraR/RcsB-like_REC"/>
</dbReference>
<gene>
    <name evidence="6" type="ORF">H9L05_00935</name>
</gene>
<dbReference type="PANTHER" id="PTHR43214">
    <property type="entry name" value="TWO-COMPONENT RESPONSE REGULATOR"/>
    <property type="match status" value="1"/>
</dbReference>
<feature type="domain" description="HTH luxR-type" evidence="4">
    <location>
        <begin position="145"/>
        <end position="210"/>
    </location>
</feature>
<feature type="modified residue" description="4-aspartylphosphate" evidence="3">
    <location>
        <position position="54"/>
    </location>
</feature>
<dbReference type="RefSeq" id="WP_187732649.1">
    <property type="nucleotide sequence ID" value="NZ_BMFN01000002.1"/>
</dbReference>
<dbReference type="GO" id="GO:0000160">
    <property type="term" value="P:phosphorelay signal transduction system"/>
    <property type="evidence" value="ECO:0007669"/>
    <property type="project" value="InterPro"/>
</dbReference>
<dbReference type="Pfam" id="PF00196">
    <property type="entry name" value="GerE"/>
    <property type="match status" value="1"/>
</dbReference>
<evidence type="ECO:0000313" key="6">
    <source>
        <dbReference type="EMBL" id="QNP52392.1"/>
    </source>
</evidence>
<dbReference type="InterPro" id="IPR011006">
    <property type="entry name" value="CheY-like_superfamily"/>
</dbReference>
<dbReference type="PROSITE" id="PS50043">
    <property type="entry name" value="HTH_LUXR_2"/>
    <property type="match status" value="1"/>
</dbReference>
<dbReference type="GO" id="GO:0003677">
    <property type="term" value="F:DNA binding"/>
    <property type="evidence" value="ECO:0007669"/>
    <property type="project" value="UniProtKB-KW"/>
</dbReference>
<dbReference type="InterPro" id="IPR016032">
    <property type="entry name" value="Sig_transdc_resp-reg_C-effctor"/>
</dbReference>
<dbReference type="InterPro" id="IPR000792">
    <property type="entry name" value="Tscrpt_reg_LuxR_C"/>
</dbReference>
<keyword evidence="2" id="KW-0238">DNA-binding</keyword>
<dbReference type="Gene3D" id="3.40.50.2300">
    <property type="match status" value="1"/>
</dbReference>
<accession>A0A7H0GVS6</accession>
<dbReference type="PRINTS" id="PR00038">
    <property type="entry name" value="HTHLUXR"/>
</dbReference>
<dbReference type="AlphaFoldDB" id="A0A7H0GVS6"/>
<dbReference type="InterPro" id="IPR039420">
    <property type="entry name" value="WalR-like"/>
</dbReference>
<keyword evidence="1 3" id="KW-0597">Phosphoprotein</keyword>
<dbReference type="SUPFAM" id="SSF46894">
    <property type="entry name" value="C-terminal effector domain of the bipartite response regulators"/>
    <property type="match status" value="1"/>
</dbReference>
<feature type="domain" description="Response regulatory" evidence="5">
    <location>
        <begin position="3"/>
        <end position="119"/>
    </location>
</feature>
<evidence type="ECO:0000256" key="2">
    <source>
        <dbReference type="ARBA" id="ARBA00023125"/>
    </source>
</evidence>
<dbReference type="Proteomes" id="UP000516093">
    <property type="component" value="Chromosome"/>
</dbReference>
<organism evidence="6 7">
    <name type="scientific">Hymenobacter qilianensis</name>
    <dbReference type="NCBI Taxonomy" id="1385715"/>
    <lineage>
        <taxon>Bacteria</taxon>
        <taxon>Pseudomonadati</taxon>
        <taxon>Bacteroidota</taxon>
        <taxon>Cytophagia</taxon>
        <taxon>Cytophagales</taxon>
        <taxon>Hymenobacteraceae</taxon>
        <taxon>Hymenobacter</taxon>
    </lineage>
</organism>
<dbReference type="PROSITE" id="PS00622">
    <property type="entry name" value="HTH_LUXR_1"/>
    <property type="match status" value="1"/>
</dbReference>
<evidence type="ECO:0000259" key="5">
    <source>
        <dbReference type="PROSITE" id="PS50110"/>
    </source>
</evidence>
<keyword evidence="7" id="KW-1185">Reference proteome</keyword>
<dbReference type="SMART" id="SM00421">
    <property type="entry name" value="HTH_LUXR"/>
    <property type="match status" value="1"/>
</dbReference>
<dbReference type="GO" id="GO:0006355">
    <property type="term" value="P:regulation of DNA-templated transcription"/>
    <property type="evidence" value="ECO:0007669"/>
    <property type="project" value="InterPro"/>
</dbReference>
<dbReference type="PROSITE" id="PS50110">
    <property type="entry name" value="RESPONSE_REGULATORY"/>
    <property type="match status" value="1"/>
</dbReference>
<protein>
    <submittedName>
        <fullName evidence="6">Response regulator transcription factor</fullName>
    </submittedName>
</protein>
<evidence type="ECO:0000259" key="4">
    <source>
        <dbReference type="PROSITE" id="PS50043"/>
    </source>
</evidence>
<name>A0A7H0GVS6_9BACT</name>
<proteinExistence type="predicted"/>
<dbReference type="PANTHER" id="PTHR43214:SF43">
    <property type="entry name" value="TWO-COMPONENT RESPONSE REGULATOR"/>
    <property type="match status" value="1"/>
</dbReference>
<dbReference type="KEGG" id="hqi:H9L05_00935"/>
<dbReference type="CDD" id="cd06170">
    <property type="entry name" value="LuxR_C_like"/>
    <property type="match status" value="1"/>
</dbReference>
<reference evidence="6 7" key="1">
    <citation type="submission" date="2020-08" db="EMBL/GenBank/DDBJ databases">
        <title>Genome sequence of Hymenobacter qilianensis JCM 19763T.</title>
        <authorList>
            <person name="Hyun D.-W."/>
            <person name="Bae J.-W."/>
        </authorList>
    </citation>
    <scope>NUCLEOTIDE SEQUENCE [LARGE SCALE GENOMIC DNA]</scope>
    <source>
        <strain evidence="6 7">JCM 19763</strain>
    </source>
</reference>
<dbReference type="EMBL" id="CP060784">
    <property type="protein sequence ID" value="QNP52392.1"/>
    <property type="molecule type" value="Genomic_DNA"/>
</dbReference>
<dbReference type="SMART" id="SM00448">
    <property type="entry name" value="REC"/>
    <property type="match status" value="1"/>
</dbReference>
<evidence type="ECO:0000256" key="3">
    <source>
        <dbReference type="PROSITE-ProRule" id="PRU00169"/>
    </source>
</evidence>
<evidence type="ECO:0000256" key="1">
    <source>
        <dbReference type="ARBA" id="ARBA00022553"/>
    </source>
</evidence>
<dbReference type="CDD" id="cd17535">
    <property type="entry name" value="REC_NarL-like"/>
    <property type="match status" value="1"/>
</dbReference>